<keyword evidence="2" id="KW-1185">Reference proteome</keyword>
<reference evidence="1 2" key="1">
    <citation type="journal article" date="2022" name="DNA Res.">
        <title>Chromosomal-level genome assembly of the orchid tree Bauhinia variegata (Leguminosae; Cercidoideae) supports the allotetraploid origin hypothesis of Bauhinia.</title>
        <authorList>
            <person name="Zhong Y."/>
            <person name="Chen Y."/>
            <person name="Zheng D."/>
            <person name="Pang J."/>
            <person name="Liu Y."/>
            <person name="Luo S."/>
            <person name="Meng S."/>
            <person name="Qian L."/>
            <person name="Wei D."/>
            <person name="Dai S."/>
            <person name="Zhou R."/>
        </authorList>
    </citation>
    <scope>NUCLEOTIDE SEQUENCE [LARGE SCALE GENOMIC DNA]</scope>
    <source>
        <strain evidence="1">BV-YZ2020</strain>
    </source>
</reference>
<sequence length="89" mass="10533">MLNWLRHIAKHPLEPSIKPIPETSKWKEYKGNDFWVQILKARNFLLLRQCVESTSLEKLKMHPAMYEDHVAFSPNSTVKLRCSQRHTTC</sequence>
<organism evidence="1 2">
    <name type="scientific">Bauhinia variegata</name>
    <name type="common">Purple orchid tree</name>
    <name type="synonym">Phanera variegata</name>
    <dbReference type="NCBI Taxonomy" id="167791"/>
    <lineage>
        <taxon>Eukaryota</taxon>
        <taxon>Viridiplantae</taxon>
        <taxon>Streptophyta</taxon>
        <taxon>Embryophyta</taxon>
        <taxon>Tracheophyta</taxon>
        <taxon>Spermatophyta</taxon>
        <taxon>Magnoliopsida</taxon>
        <taxon>eudicotyledons</taxon>
        <taxon>Gunneridae</taxon>
        <taxon>Pentapetalae</taxon>
        <taxon>rosids</taxon>
        <taxon>fabids</taxon>
        <taxon>Fabales</taxon>
        <taxon>Fabaceae</taxon>
        <taxon>Cercidoideae</taxon>
        <taxon>Cercideae</taxon>
        <taxon>Bauhiniinae</taxon>
        <taxon>Bauhinia</taxon>
    </lineage>
</organism>
<comment type="caution">
    <text evidence="1">The sequence shown here is derived from an EMBL/GenBank/DDBJ whole genome shotgun (WGS) entry which is preliminary data.</text>
</comment>
<evidence type="ECO:0000313" key="2">
    <source>
        <dbReference type="Proteomes" id="UP000828941"/>
    </source>
</evidence>
<name>A0ACB9MS53_BAUVA</name>
<proteinExistence type="predicted"/>
<accession>A0ACB9MS53</accession>
<dbReference type="EMBL" id="CM039433">
    <property type="protein sequence ID" value="KAI4326931.1"/>
    <property type="molecule type" value="Genomic_DNA"/>
</dbReference>
<evidence type="ECO:0000313" key="1">
    <source>
        <dbReference type="EMBL" id="KAI4326931.1"/>
    </source>
</evidence>
<gene>
    <name evidence="1" type="ORF">L6164_019445</name>
</gene>
<dbReference type="Proteomes" id="UP000828941">
    <property type="component" value="Chromosome 8"/>
</dbReference>
<protein>
    <submittedName>
        <fullName evidence="1">Uncharacterized protein</fullName>
    </submittedName>
</protein>